<dbReference type="SMART" id="SM00939">
    <property type="entry name" value="PepX_C"/>
    <property type="match status" value="1"/>
</dbReference>
<gene>
    <name evidence="7" type="ORF">RM555_27870</name>
</gene>
<dbReference type="Pfam" id="PF00550">
    <property type="entry name" value="PP-binding"/>
    <property type="match status" value="1"/>
</dbReference>
<evidence type="ECO:0000256" key="1">
    <source>
        <dbReference type="ARBA" id="ARBA00001957"/>
    </source>
</evidence>
<comment type="caution">
    <text evidence="7">The sequence shown here is derived from an EMBL/GenBank/DDBJ whole genome shotgun (WGS) entry which is preliminary data.</text>
</comment>
<dbReference type="InterPro" id="IPR008979">
    <property type="entry name" value="Galactose-bd-like_sf"/>
</dbReference>
<organism evidence="7 8">
    <name type="scientific">Micromonospora reichwaldensis</name>
    <dbReference type="NCBI Taxonomy" id="3075516"/>
    <lineage>
        <taxon>Bacteria</taxon>
        <taxon>Bacillati</taxon>
        <taxon>Actinomycetota</taxon>
        <taxon>Actinomycetes</taxon>
        <taxon>Micromonosporales</taxon>
        <taxon>Micromonosporaceae</taxon>
        <taxon>Micromonospora</taxon>
    </lineage>
</organism>
<dbReference type="Pfam" id="PF08530">
    <property type="entry name" value="PepX_C"/>
    <property type="match status" value="1"/>
</dbReference>
<dbReference type="SMART" id="SM00823">
    <property type="entry name" value="PKS_PP"/>
    <property type="match status" value="1"/>
</dbReference>
<dbReference type="CDD" id="cd19531">
    <property type="entry name" value="LCL_NRPS-like"/>
    <property type="match status" value="1"/>
</dbReference>
<dbReference type="InterPro" id="IPR001242">
    <property type="entry name" value="Condensation_dom"/>
</dbReference>
<dbReference type="Pfam" id="PF02129">
    <property type="entry name" value="Peptidase_S15"/>
    <property type="match status" value="1"/>
</dbReference>
<dbReference type="InterPro" id="IPR029058">
    <property type="entry name" value="AB_hydrolase_fold"/>
</dbReference>
<protein>
    <submittedName>
        <fullName evidence="7">CocE/NonD family hydrolase</fullName>
    </submittedName>
</protein>
<dbReference type="PROSITE" id="PS50075">
    <property type="entry name" value="CARRIER"/>
    <property type="match status" value="1"/>
</dbReference>
<dbReference type="GO" id="GO:0016787">
    <property type="term" value="F:hydrolase activity"/>
    <property type="evidence" value="ECO:0007669"/>
    <property type="project" value="UniProtKB-KW"/>
</dbReference>
<dbReference type="SUPFAM" id="SSF52777">
    <property type="entry name" value="CoA-dependent acyltransferases"/>
    <property type="match status" value="2"/>
</dbReference>
<name>A0ABU2X4Y4_9ACTN</name>
<dbReference type="InterPro" id="IPR020806">
    <property type="entry name" value="PKS_PP-bd"/>
</dbReference>
<proteinExistence type="predicted"/>
<feature type="compositionally biased region" description="Low complexity" evidence="5">
    <location>
        <begin position="1091"/>
        <end position="1114"/>
    </location>
</feature>
<dbReference type="SUPFAM" id="SSF53474">
    <property type="entry name" value="alpha/beta-Hydrolases"/>
    <property type="match status" value="1"/>
</dbReference>
<comment type="cofactor">
    <cofactor evidence="1">
        <name>pantetheine 4'-phosphate</name>
        <dbReference type="ChEBI" id="CHEBI:47942"/>
    </cofactor>
</comment>
<evidence type="ECO:0000259" key="6">
    <source>
        <dbReference type="PROSITE" id="PS50075"/>
    </source>
</evidence>
<dbReference type="Gene3D" id="1.10.1200.10">
    <property type="entry name" value="ACP-like"/>
    <property type="match status" value="1"/>
</dbReference>
<dbReference type="InterPro" id="IPR005674">
    <property type="entry name" value="CocE/Ser_esterase"/>
</dbReference>
<evidence type="ECO:0000256" key="4">
    <source>
        <dbReference type="ARBA" id="ARBA00022801"/>
    </source>
</evidence>
<dbReference type="Gene3D" id="3.30.559.30">
    <property type="entry name" value="Nonribosomal peptide synthetase, condensation domain"/>
    <property type="match status" value="1"/>
</dbReference>
<feature type="domain" description="Carrier" evidence="6">
    <location>
        <begin position="1121"/>
        <end position="1196"/>
    </location>
</feature>
<dbReference type="InterPro" id="IPR000383">
    <property type="entry name" value="Xaa-Pro-like_dom"/>
</dbReference>
<dbReference type="Proteomes" id="UP001180973">
    <property type="component" value="Unassembled WGS sequence"/>
</dbReference>
<dbReference type="InterPro" id="IPR036736">
    <property type="entry name" value="ACP-like_sf"/>
</dbReference>
<dbReference type="Pfam" id="PF00668">
    <property type="entry name" value="Condensation"/>
    <property type="match status" value="1"/>
</dbReference>
<feature type="region of interest" description="Disordered" evidence="5">
    <location>
        <begin position="1091"/>
        <end position="1123"/>
    </location>
</feature>
<evidence type="ECO:0000256" key="2">
    <source>
        <dbReference type="ARBA" id="ARBA00022450"/>
    </source>
</evidence>
<dbReference type="InterPro" id="IPR023213">
    <property type="entry name" value="CAT-like_dom_sf"/>
</dbReference>
<dbReference type="Gene3D" id="3.30.559.10">
    <property type="entry name" value="Chloramphenicol acetyltransferase-like domain"/>
    <property type="match status" value="1"/>
</dbReference>
<evidence type="ECO:0000256" key="5">
    <source>
        <dbReference type="SAM" id="MobiDB-lite"/>
    </source>
</evidence>
<keyword evidence="4 7" id="KW-0378">Hydrolase</keyword>
<dbReference type="SUPFAM" id="SSF47336">
    <property type="entry name" value="ACP-like"/>
    <property type="match status" value="1"/>
</dbReference>
<dbReference type="Gene3D" id="2.60.120.260">
    <property type="entry name" value="Galactose-binding domain-like"/>
    <property type="match status" value="1"/>
</dbReference>
<dbReference type="EMBL" id="JAVRFL010000047">
    <property type="protein sequence ID" value="MDT0532820.1"/>
    <property type="molecule type" value="Genomic_DNA"/>
</dbReference>
<accession>A0ABU2X4Y4</accession>
<dbReference type="Gene3D" id="3.40.50.1820">
    <property type="entry name" value="alpha/beta hydrolase"/>
    <property type="match status" value="2"/>
</dbReference>
<dbReference type="PANTHER" id="PTHR45527">
    <property type="entry name" value="NONRIBOSOMAL PEPTIDE SYNTHETASE"/>
    <property type="match status" value="1"/>
</dbReference>
<keyword evidence="8" id="KW-1185">Reference proteome</keyword>
<dbReference type="PANTHER" id="PTHR45527:SF1">
    <property type="entry name" value="FATTY ACID SYNTHASE"/>
    <property type="match status" value="1"/>
</dbReference>
<sequence length="1198" mass="129819">MSRTWTCRSQYVATRDGTRLAAYVFRPVGQRDPAPAVWAHDRYHQVSPRPGRDDFLAVVRAELADVDLTDIDDLGVAEVAPGEVTLRAFPVAQRLLARGYVVVVVDSRGSGASFGTSDGPFSTVEATDTYDVTEWIAAQPWCDGRVGMFGRSYLGVSQYLAASTAPPHLAAIFPQMALFDLHRFAWDGGVFRDDFARAWGEDVRELDLRGPVAPLDDDPDGLLLAAARAQHVANRDVRTMFAGLPGRESRLADTGEAAYLTRSPSALLEAINASGVAVYHLGGWHDVWARDATEWARRLTVPHRVVIGPWPHTGGVLGGAGYNLADEHVRWFDHWLRGRDTGIMDGPAVRYHVLGADAWRTARSWPPEPATTGTWHLGPAGELGPEPRAGEARRYEVDYATTSGKTSRWASGYGSPFQRPDLTDNDTRALCWTSDPLTEAVDLVGAPVLRLAARVTDGPADVFAYLESVAPDGTSLYVTEGCGQVDGAPGDSRLEIELHPIAYRFAAGDRIRLALTGADADNALTVPRDVAPVLTVRHDADAAPTLELPRAATLGRRDADDVTAPLSVAQRAIWLAEQAGTSGAAYHLDAAVELTGPVDAGALHAAVDEIVRRHEALRTTIVEVDEEPVQRIHPAAPLTIARLDLSDAPADGWAGDERVTGFRDRRWDLAREWPIRVATVVLPAGRTALLLVVHHVAADPTAAEIFFAELARLYPSYARGEPLRLPDVPCRYADVARRQQAELAGPGAADQLARWRRYLDGAPQVITLPTDRPRPPVLDHRGGSVRFTVDDGLAARLVAAAAAARTSPFTLLTAAFARTLNAYGAGDDLLIGTPSLQRDDESTRDLIGCLVNLLPLRIRVDRDATVAQFLHDVRGSVLTALELRRVPFDTLVGELRPRRDPAVSALVQVCVRYGRAVPDRFRLGAVEALRLEPPEWTSAKYDLALAVNQVGEDRMVGSLDFRLALFDRATVQRILDSMLTVLDQLVADQERPVGELSAMPRRELRAVLDGWNPARLPDALVGRDDLPASARCYVLDDRARPVPVNTPGRLWVSGVGEVDDPYAGTPGARMRDTGATVRWSTAGRLELVPAATAPGRPTAPPEAAADPAQPTAAPSGPATDDGRSEVLDQLGQIWAALLKVDGVEPGDDFFDLGGDSLFAIRLISRIRKAYQVRLSLQDVFAAPTLAEQVDLVRERQAS</sequence>
<evidence type="ECO:0000313" key="8">
    <source>
        <dbReference type="Proteomes" id="UP001180973"/>
    </source>
</evidence>
<keyword evidence="2" id="KW-0596">Phosphopantetheine</keyword>
<evidence type="ECO:0000313" key="7">
    <source>
        <dbReference type="EMBL" id="MDT0532820.1"/>
    </source>
</evidence>
<reference evidence="7" key="1">
    <citation type="submission" date="2023-09" db="EMBL/GenBank/DDBJ databases">
        <title>30 novel species of actinomycetes from the DSMZ collection.</title>
        <authorList>
            <person name="Nouioui I."/>
        </authorList>
    </citation>
    <scope>NUCLEOTIDE SEQUENCE</scope>
    <source>
        <strain evidence="7">DSM 115977</strain>
    </source>
</reference>
<evidence type="ECO:0000256" key="3">
    <source>
        <dbReference type="ARBA" id="ARBA00022553"/>
    </source>
</evidence>
<dbReference type="InterPro" id="IPR009081">
    <property type="entry name" value="PP-bd_ACP"/>
</dbReference>
<dbReference type="RefSeq" id="WP_311414505.1">
    <property type="nucleotide sequence ID" value="NZ_JAVRFL010000047.1"/>
</dbReference>
<dbReference type="InterPro" id="IPR013736">
    <property type="entry name" value="Xaa-Pro_dipept_C"/>
</dbReference>
<dbReference type="SUPFAM" id="SSF49785">
    <property type="entry name" value="Galactose-binding domain-like"/>
    <property type="match status" value="1"/>
</dbReference>
<keyword evidence="3" id="KW-0597">Phosphoprotein</keyword>
<dbReference type="NCBIfam" id="TIGR00976">
    <property type="entry name" value="CocE_NonD"/>
    <property type="match status" value="1"/>
</dbReference>